<evidence type="ECO:0008006" key="3">
    <source>
        <dbReference type="Google" id="ProtNLM"/>
    </source>
</evidence>
<sequence length="239" mass="27757">MRLLIPTAPTSLHPTSLVKWRRRVGDKAEALLIETLRTAQESGAIQPSEFHHINVDTTVQEKNITFPTDAKLYHKARQVLVKAAQEHNIPLRQSYARSGKKAFILNNRYRHARQYKRANKACKTLKNYLGRIIRELERKGSQTDQALQSLLDRARLIYRQQTGDTNKIYSWHETAVHCIGKGKAHKKYEFGNCLVPEFYGVSLPQLKETDLWQAYCMVTPRLRLESEKKYKSLKRASQR</sequence>
<gene>
    <name evidence="1" type="ORF">JQU52_09285</name>
</gene>
<evidence type="ECO:0000313" key="1">
    <source>
        <dbReference type="EMBL" id="QRQ80929.1"/>
    </source>
</evidence>
<dbReference type="Proteomes" id="UP000653156">
    <property type="component" value="Chromosome"/>
</dbReference>
<protein>
    <recommendedName>
        <fullName evidence="3">Transposase</fullName>
    </recommendedName>
</protein>
<dbReference type="AlphaFoldDB" id="A0A892ZJ41"/>
<name>A0A892ZJ41_9NEIS</name>
<reference evidence="1" key="1">
    <citation type="submission" date="2021-02" db="EMBL/GenBank/DDBJ databases">
        <title>Neisseriaceae sp. 26B isolated from the cloaca of a Common Toad-headed Turtle (Mesoclemmys nasuta).</title>
        <authorList>
            <person name="Spergser J."/>
            <person name="Busse H.-J."/>
        </authorList>
    </citation>
    <scope>NUCLEOTIDE SEQUENCE</scope>
    <source>
        <strain evidence="1">26B</strain>
    </source>
</reference>
<dbReference type="EMBL" id="CP069798">
    <property type="protein sequence ID" value="QRQ80929.1"/>
    <property type="molecule type" value="Genomic_DNA"/>
</dbReference>
<keyword evidence="2" id="KW-1185">Reference proteome</keyword>
<proteinExistence type="predicted"/>
<dbReference type="PANTHER" id="PTHR33803">
    <property type="entry name" value="IS1478 TRANSPOSASE"/>
    <property type="match status" value="1"/>
</dbReference>
<accession>A0A892ZJ41</accession>
<dbReference type="KEGG" id="ptes:JQU52_09285"/>
<organism evidence="1 2">
    <name type="scientific">Paralysiella testudinis</name>
    <dbReference type="NCBI Taxonomy" id="2809020"/>
    <lineage>
        <taxon>Bacteria</taxon>
        <taxon>Pseudomonadati</taxon>
        <taxon>Pseudomonadota</taxon>
        <taxon>Betaproteobacteria</taxon>
        <taxon>Neisseriales</taxon>
        <taxon>Neisseriaceae</taxon>
        <taxon>Paralysiella</taxon>
    </lineage>
</organism>
<dbReference type="PANTHER" id="PTHR33803:SF3">
    <property type="entry name" value="BLL1974 PROTEIN"/>
    <property type="match status" value="1"/>
</dbReference>
<evidence type="ECO:0000313" key="2">
    <source>
        <dbReference type="Proteomes" id="UP000653156"/>
    </source>
</evidence>
<dbReference type="RefSeq" id="WP_230338221.1">
    <property type="nucleotide sequence ID" value="NZ_CP069798.1"/>
</dbReference>